<evidence type="ECO:0000313" key="3">
    <source>
        <dbReference type="EMBL" id="PAD20764.1"/>
    </source>
</evidence>
<dbReference type="InterPro" id="IPR001279">
    <property type="entry name" value="Metallo-B-lactamas"/>
</dbReference>
<dbReference type="Pfam" id="PF12706">
    <property type="entry name" value="Lactamase_B_2"/>
    <property type="match status" value="1"/>
</dbReference>
<feature type="domain" description="Metallo-beta-lactamase" evidence="2">
    <location>
        <begin position="6"/>
        <end position="215"/>
    </location>
</feature>
<dbReference type="InterPro" id="IPR036866">
    <property type="entry name" value="RibonucZ/Hydroxyglut_hydro"/>
</dbReference>
<sequence>MNIKLIRNATLVVEYAGKKILVDPMLAEKGAYPPFPNAARQDQNNPTLELSFSVEEIIKDIDAVIVTHLHIDHWDDAAKEVLPKDIKLYAQNEEDAEQIRKDGFQNVEVLTNETVFEGIQMSKTKGEHGRGEILNMTGLVSGVVLKHQDEKSLYIAGDTVWYEGVQEEIEKHKPEVIVLNAGANQFFEGGPIVMDKDDVHEVFKAAPRSEIICVHMEAANHWGLSRVDLKDFVNDKGISSNVFVPNDGESISF</sequence>
<protein>
    <recommendedName>
        <fullName evidence="2">Metallo-beta-lactamase domain-containing protein</fullName>
    </recommendedName>
</protein>
<name>A0A268A9H1_9BACI</name>
<dbReference type="EMBL" id="NPBV01000021">
    <property type="protein sequence ID" value="PAD20764.1"/>
    <property type="molecule type" value="Genomic_DNA"/>
</dbReference>
<dbReference type="PANTHER" id="PTHR43546:SF9">
    <property type="entry name" value="L-ASCORBATE-6-PHOSPHATE LACTONASE ULAG-RELATED"/>
    <property type="match status" value="1"/>
</dbReference>
<proteinExistence type="predicted"/>
<evidence type="ECO:0000259" key="2">
    <source>
        <dbReference type="SMART" id="SM00849"/>
    </source>
</evidence>
<dbReference type="SMART" id="SM00849">
    <property type="entry name" value="Lactamase_B"/>
    <property type="match status" value="1"/>
</dbReference>
<comment type="caution">
    <text evidence="3">The sequence shown here is derived from an EMBL/GenBank/DDBJ whole genome shotgun (WGS) entry which is preliminary data.</text>
</comment>
<accession>A0A268A9H1</accession>
<dbReference type="InterPro" id="IPR050114">
    <property type="entry name" value="UPF0173_UPF0282_UlaG_hydrolase"/>
</dbReference>
<evidence type="ECO:0000313" key="4">
    <source>
        <dbReference type="Proteomes" id="UP000216013"/>
    </source>
</evidence>
<dbReference type="Proteomes" id="UP000216013">
    <property type="component" value="Unassembled WGS sequence"/>
</dbReference>
<organism evidence="3 4">
    <name type="scientific">Terribacillus saccharophilus</name>
    <dbReference type="NCBI Taxonomy" id="361277"/>
    <lineage>
        <taxon>Bacteria</taxon>
        <taxon>Bacillati</taxon>
        <taxon>Bacillota</taxon>
        <taxon>Bacilli</taxon>
        <taxon>Bacillales</taxon>
        <taxon>Bacillaceae</taxon>
        <taxon>Terribacillus</taxon>
    </lineage>
</organism>
<gene>
    <name evidence="3" type="ORF">CHH64_12740</name>
</gene>
<evidence type="ECO:0000256" key="1">
    <source>
        <dbReference type="ARBA" id="ARBA00022801"/>
    </source>
</evidence>
<dbReference type="PANTHER" id="PTHR43546">
    <property type="entry name" value="UPF0173 METAL-DEPENDENT HYDROLASE MJ1163-RELATED"/>
    <property type="match status" value="1"/>
</dbReference>
<reference evidence="3 4" key="1">
    <citation type="submission" date="2017-07" db="EMBL/GenBank/DDBJ databases">
        <title>Isolation and whole genome analysis of endospore-forming bacteria from heroin.</title>
        <authorList>
            <person name="Kalinowski J."/>
            <person name="Ahrens B."/>
            <person name="Al-Dilaimi A."/>
            <person name="Winkler A."/>
            <person name="Wibberg D."/>
            <person name="Schleenbecker U."/>
            <person name="Ruckert C."/>
            <person name="Wolfel R."/>
            <person name="Grass G."/>
        </authorList>
    </citation>
    <scope>NUCLEOTIDE SEQUENCE [LARGE SCALE GENOMIC DNA]</scope>
    <source>
        <strain evidence="3 4">7528</strain>
    </source>
</reference>
<dbReference type="RefSeq" id="WP_095261263.1">
    <property type="nucleotide sequence ID" value="NZ_NPBV01000021.1"/>
</dbReference>
<dbReference type="Gene3D" id="3.60.15.10">
    <property type="entry name" value="Ribonuclease Z/Hydroxyacylglutathione hydrolase-like"/>
    <property type="match status" value="1"/>
</dbReference>
<dbReference type="AlphaFoldDB" id="A0A268A9H1"/>
<dbReference type="SUPFAM" id="SSF56281">
    <property type="entry name" value="Metallo-hydrolase/oxidoreductase"/>
    <property type="match status" value="1"/>
</dbReference>
<dbReference type="GO" id="GO:0016787">
    <property type="term" value="F:hydrolase activity"/>
    <property type="evidence" value="ECO:0007669"/>
    <property type="project" value="UniProtKB-KW"/>
</dbReference>
<keyword evidence="1" id="KW-0378">Hydrolase</keyword>